<organism evidence="3 4">
    <name type="scientific">Gulosibacter macacae</name>
    <dbReference type="NCBI Taxonomy" id="2488791"/>
    <lineage>
        <taxon>Bacteria</taxon>
        <taxon>Bacillati</taxon>
        <taxon>Actinomycetota</taxon>
        <taxon>Actinomycetes</taxon>
        <taxon>Micrococcales</taxon>
        <taxon>Microbacteriaceae</taxon>
        <taxon>Gulosibacter</taxon>
    </lineage>
</organism>
<keyword evidence="4" id="KW-1185">Reference proteome</keyword>
<evidence type="ECO:0008006" key="5">
    <source>
        <dbReference type="Google" id="ProtNLM"/>
    </source>
</evidence>
<proteinExistence type="predicted"/>
<dbReference type="AlphaFoldDB" id="A0A3P3W002"/>
<feature type="compositionally biased region" description="Low complexity" evidence="1">
    <location>
        <begin position="41"/>
        <end position="55"/>
    </location>
</feature>
<comment type="caution">
    <text evidence="3">The sequence shown here is derived from an EMBL/GenBank/DDBJ whole genome shotgun (WGS) entry which is preliminary data.</text>
</comment>
<dbReference type="Proteomes" id="UP000274391">
    <property type="component" value="Unassembled WGS sequence"/>
</dbReference>
<sequence>MRTRLYSASLAATAALLMLTGCAAPTQTATEVPTSAPAPSVPETVEPTEPTNTSEFGGPAQSGDGEPAPTATSSLESPETPATSAAADATVSRAEVLKIGRDDYSVLDWKITCSGLDSAPTVVGTAKDDEGSDYVLMLLASGSGELLSFTFSSGPSGGGHASKSGLTVTPATAQGSGTFSLNGAVISSEGRGVSYGPFDKDLSIDTNYALEFTCVSK</sequence>
<accession>A0A3P3W002</accession>
<feature type="compositionally biased region" description="Polar residues" evidence="1">
    <location>
        <begin position="70"/>
        <end position="83"/>
    </location>
</feature>
<dbReference type="EMBL" id="RQVS01000003">
    <property type="protein sequence ID" value="RRJ87807.1"/>
    <property type="molecule type" value="Genomic_DNA"/>
</dbReference>
<evidence type="ECO:0000256" key="1">
    <source>
        <dbReference type="SAM" id="MobiDB-lite"/>
    </source>
</evidence>
<keyword evidence="2" id="KW-0732">Signal</keyword>
<dbReference type="PROSITE" id="PS51257">
    <property type="entry name" value="PROKAR_LIPOPROTEIN"/>
    <property type="match status" value="1"/>
</dbReference>
<reference evidence="3 4" key="1">
    <citation type="submission" date="2018-11" db="EMBL/GenBank/DDBJ databases">
        <title>YIM 102482-1 draft genome.</title>
        <authorList>
            <person name="Li G."/>
            <person name="Jiang Y."/>
        </authorList>
    </citation>
    <scope>NUCLEOTIDE SEQUENCE [LARGE SCALE GENOMIC DNA]</scope>
    <source>
        <strain evidence="3 4">YIM 102482-1</strain>
    </source>
</reference>
<protein>
    <recommendedName>
        <fullName evidence="5">Lipoprotein</fullName>
    </recommendedName>
</protein>
<feature type="signal peptide" evidence="2">
    <location>
        <begin position="1"/>
        <end position="23"/>
    </location>
</feature>
<dbReference type="RefSeq" id="WP_124969660.1">
    <property type="nucleotide sequence ID" value="NZ_RQVS01000003.1"/>
</dbReference>
<gene>
    <name evidence="3" type="ORF">EG850_02805</name>
</gene>
<dbReference type="OrthoDB" id="5120546at2"/>
<name>A0A3P3W002_9MICO</name>
<evidence type="ECO:0000313" key="3">
    <source>
        <dbReference type="EMBL" id="RRJ87807.1"/>
    </source>
</evidence>
<feature type="chain" id="PRO_5018159285" description="Lipoprotein" evidence="2">
    <location>
        <begin position="24"/>
        <end position="217"/>
    </location>
</feature>
<evidence type="ECO:0000256" key="2">
    <source>
        <dbReference type="SAM" id="SignalP"/>
    </source>
</evidence>
<evidence type="ECO:0000313" key="4">
    <source>
        <dbReference type="Proteomes" id="UP000274391"/>
    </source>
</evidence>
<feature type="region of interest" description="Disordered" evidence="1">
    <location>
        <begin position="27"/>
        <end position="90"/>
    </location>
</feature>